<sequence>MAYTSCDSDGLLGLPEELTIHIFGMLQARSLLALRMVCRHFMDMIDNCAELQYIVTLDAAGMSDVAGNSNIMGYADRLQVLRDKIHAWRTLTWSSTEVLSVPLECSTYELVAGVYMKSTNGRNLVRVQLPSEDTTSTVVVHEDVGVQARDFAIDPSQDLLVLVEEGSEPPPNTAIREARVYLRRMTAPTESLDVPKPVLSFQIYPHADGGNRMRSAWIHIFYDMLALFIWVGTGRRLLIWNWQKGTQLVDLHEPDIPPSTYDFAFLSREAFFLTNVAHGGAIQIFTYSVEAPAPPVRVATLRLPTIRENTNLWSLVTHTQAVEGGKHRAGRLFAPAQDLRLHVMSLTYRATDIIYDYELFICNHDLLKWAAADPCTGGTCKEIPWTEWGPDRTRFLPAQIPMRWLRYVYGCKVVFPAFTTGHVQSVNVLDFHVNAKDDCEVPQTDELYIEKYVQSSCVAANRVLAAPVTTSLPYRLTARTIEGRFLSLKIDNERILGFKDSDSGNEIIVYSF</sequence>
<dbReference type="PROSITE" id="PS50181">
    <property type="entry name" value="FBOX"/>
    <property type="match status" value="1"/>
</dbReference>
<accession>A0A0D7A0Q6</accession>
<dbReference type="EMBL" id="KN882067">
    <property type="protein sequence ID" value="KIY44637.1"/>
    <property type="molecule type" value="Genomic_DNA"/>
</dbReference>
<keyword evidence="3" id="KW-1185">Reference proteome</keyword>
<evidence type="ECO:0000313" key="3">
    <source>
        <dbReference type="Proteomes" id="UP000054144"/>
    </source>
</evidence>
<dbReference type="Proteomes" id="UP000054144">
    <property type="component" value="Unassembled WGS sequence"/>
</dbReference>
<feature type="domain" description="F-box" evidence="1">
    <location>
        <begin position="8"/>
        <end position="56"/>
    </location>
</feature>
<reference evidence="2 3" key="1">
    <citation type="journal article" date="2015" name="Fungal Genet. Biol.">
        <title>Evolution of novel wood decay mechanisms in Agaricales revealed by the genome sequences of Fistulina hepatica and Cylindrobasidium torrendii.</title>
        <authorList>
            <person name="Floudas D."/>
            <person name="Held B.W."/>
            <person name="Riley R."/>
            <person name="Nagy L.G."/>
            <person name="Koehler G."/>
            <person name="Ransdell A.S."/>
            <person name="Younus H."/>
            <person name="Chow J."/>
            <person name="Chiniquy J."/>
            <person name="Lipzen A."/>
            <person name="Tritt A."/>
            <person name="Sun H."/>
            <person name="Haridas S."/>
            <person name="LaButti K."/>
            <person name="Ohm R.A."/>
            <person name="Kues U."/>
            <person name="Blanchette R.A."/>
            <person name="Grigoriev I.V."/>
            <person name="Minto R.E."/>
            <person name="Hibbett D.S."/>
        </authorList>
    </citation>
    <scope>NUCLEOTIDE SEQUENCE [LARGE SCALE GENOMIC DNA]</scope>
    <source>
        <strain evidence="2 3">ATCC 64428</strain>
    </source>
</reference>
<dbReference type="AlphaFoldDB" id="A0A0D7A0Q6"/>
<dbReference type="InterPro" id="IPR036047">
    <property type="entry name" value="F-box-like_dom_sf"/>
</dbReference>
<dbReference type="Pfam" id="PF12937">
    <property type="entry name" value="F-box-like"/>
    <property type="match status" value="1"/>
</dbReference>
<gene>
    <name evidence="2" type="ORF">FISHEDRAFT_77261</name>
</gene>
<evidence type="ECO:0000313" key="2">
    <source>
        <dbReference type="EMBL" id="KIY44637.1"/>
    </source>
</evidence>
<organism evidence="2 3">
    <name type="scientific">Fistulina hepatica ATCC 64428</name>
    <dbReference type="NCBI Taxonomy" id="1128425"/>
    <lineage>
        <taxon>Eukaryota</taxon>
        <taxon>Fungi</taxon>
        <taxon>Dikarya</taxon>
        <taxon>Basidiomycota</taxon>
        <taxon>Agaricomycotina</taxon>
        <taxon>Agaricomycetes</taxon>
        <taxon>Agaricomycetidae</taxon>
        <taxon>Agaricales</taxon>
        <taxon>Fistulinaceae</taxon>
        <taxon>Fistulina</taxon>
    </lineage>
</organism>
<dbReference type="InterPro" id="IPR001810">
    <property type="entry name" value="F-box_dom"/>
</dbReference>
<dbReference type="SUPFAM" id="SSF81383">
    <property type="entry name" value="F-box domain"/>
    <property type="match status" value="1"/>
</dbReference>
<protein>
    <recommendedName>
        <fullName evidence="1">F-box domain-containing protein</fullName>
    </recommendedName>
</protein>
<evidence type="ECO:0000259" key="1">
    <source>
        <dbReference type="PROSITE" id="PS50181"/>
    </source>
</evidence>
<name>A0A0D7A0Q6_9AGAR</name>
<dbReference type="OrthoDB" id="2745718at2759"/>
<dbReference type="Gene3D" id="1.20.1280.50">
    <property type="match status" value="1"/>
</dbReference>
<dbReference type="SMART" id="SM00256">
    <property type="entry name" value="FBOX"/>
    <property type="match status" value="1"/>
</dbReference>
<proteinExistence type="predicted"/>